<dbReference type="SUPFAM" id="SSF53613">
    <property type="entry name" value="Ribokinase-like"/>
    <property type="match status" value="1"/>
</dbReference>
<dbReference type="Proteomes" id="UP000270342">
    <property type="component" value="Unassembled WGS sequence"/>
</dbReference>
<dbReference type="GO" id="GO:0006974">
    <property type="term" value="P:DNA damage response"/>
    <property type="evidence" value="ECO:0007669"/>
    <property type="project" value="TreeGrafter"/>
</dbReference>
<evidence type="ECO:0000313" key="5">
    <source>
        <dbReference type="EMBL" id="RKP51869.1"/>
    </source>
</evidence>
<proteinExistence type="inferred from homology"/>
<keyword evidence="2" id="KW-0808">Transferase</keyword>
<keyword evidence="3 5" id="KW-0418">Kinase</keyword>
<accession>A0A494XUX0</accession>
<dbReference type="PANTHER" id="PTHR43085:SF15">
    <property type="entry name" value="2-DEHYDRO-3-DEOXYGLUCONOKINASE"/>
    <property type="match status" value="1"/>
</dbReference>
<dbReference type="EMBL" id="RBZU01000008">
    <property type="protein sequence ID" value="RKP51869.1"/>
    <property type="molecule type" value="Genomic_DNA"/>
</dbReference>
<keyword evidence="6" id="KW-1185">Reference proteome</keyword>
<sequence length="317" mass="33952">MAASDDVGRARGPAILSIGEPMLELNQSPVEPRQFLQGFGGDTSNFCCVVARQGGSVGYITRLGDDAFGRRFLDLWHEEQIDVRGVAIDPHAHTGLYFVTHSEAGHEFSYMRKGSAASRMRPEDLPLDLIDQAKFLHVSGISQAISETACDTVFAAVERARAAGVAIAYDPNVRLKLWPQARAKAIVEATLQYVDYFLPSFEDAQILTGLSDPDAILDRFVSMGLEQVCLKLGSRGVIVAHEGERTHFPAHRVAMVDATGAGDCFDGAFITRIALGDSIANAARYANAAAALATTGYGAVAPIPRPDAVYALLETAA</sequence>
<comment type="caution">
    <text evidence="5">The sequence shown here is derived from an EMBL/GenBank/DDBJ whole genome shotgun (WGS) entry which is preliminary data.</text>
</comment>
<feature type="domain" description="Carbohydrate kinase PfkB" evidence="4">
    <location>
        <begin position="26"/>
        <end position="304"/>
    </location>
</feature>
<comment type="similarity">
    <text evidence="1">Belongs to the carbohydrate kinase PfkB family.</text>
</comment>
<dbReference type="GO" id="GO:0019698">
    <property type="term" value="P:D-galacturonate catabolic process"/>
    <property type="evidence" value="ECO:0007669"/>
    <property type="project" value="TreeGrafter"/>
</dbReference>
<dbReference type="PANTHER" id="PTHR43085">
    <property type="entry name" value="HEXOKINASE FAMILY MEMBER"/>
    <property type="match status" value="1"/>
</dbReference>
<evidence type="ECO:0000256" key="1">
    <source>
        <dbReference type="ARBA" id="ARBA00010688"/>
    </source>
</evidence>
<name>A0A494XUX0_9BURK</name>
<evidence type="ECO:0000259" key="4">
    <source>
        <dbReference type="Pfam" id="PF00294"/>
    </source>
</evidence>
<dbReference type="Gene3D" id="3.40.1190.20">
    <property type="match status" value="1"/>
</dbReference>
<reference evidence="5 6" key="1">
    <citation type="submission" date="2018-10" db="EMBL/GenBank/DDBJ databases">
        <title>Robbsia sp. DHC34, isolated from soil.</title>
        <authorList>
            <person name="Gao Z.-H."/>
            <person name="Qiu L.-H."/>
        </authorList>
    </citation>
    <scope>NUCLEOTIDE SEQUENCE [LARGE SCALE GENOMIC DNA]</scope>
    <source>
        <strain evidence="5 6">DHC34</strain>
    </source>
</reference>
<evidence type="ECO:0000256" key="2">
    <source>
        <dbReference type="ARBA" id="ARBA00022679"/>
    </source>
</evidence>
<gene>
    <name evidence="5" type="ORF">D7S86_18135</name>
</gene>
<dbReference type="InterPro" id="IPR011611">
    <property type="entry name" value="PfkB_dom"/>
</dbReference>
<dbReference type="InterPro" id="IPR050306">
    <property type="entry name" value="PfkB_Carbo_kinase"/>
</dbReference>
<evidence type="ECO:0000256" key="3">
    <source>
        <dbReference type="ARBA" id="ARBA00022777"/>
    </source>
</evidence>
<dbReference type="AlphaFoldDB" id="A0A494XUX0"/>
<protein>
    <submittedName>
        <fullName evidence="5">Sugar kinase</fullName>
    </submittedName>
</protein>
<dbReference type="CDD" id="cd01166">
    <property type="entry name" value="KdgK"/>
    <property type="match status" value="1"/>
</dbReference>
<dbReference type="OrthoDB" id="9795789at2"/>
<dbReference type="Pfam" id="PF00294">
    <property type="entry name" value="PfkB"/>
    <property type="match status" value="1"/>
</dbReference>
<dbReference type="GO" id="GO:0042840">
    <property type="term" value="P:D-glucuronate catabolic process"/>
    <property type="evidence" value="ECO:0007669"/>
    <property type="project" value="TreeGrafter"/>
</dbReference>
<organism evidence="5 6">
    <name type="scientific">Pararobbsia silviterrae</name>
    <dbReference type="NCBI Taxonomy" id="1792498"/>
    <lineage>
        <taxon>Bacteria</taxon>
        <taxon>Pseudomonadati</taxon>
        <taxon>Pseudomonadota</taxon>
        <taxon>Betaproteobacteria</taxon>
        <taxon>Burkholderiales</taxon>
        <taxon>Burkholderiaceae</taxon>
        <taxon>Pararobbsia</taxon>
    </lineage>
</organism>
<dbReference type="GO" id="GO:0005829">
    <property type="term" value="C:cytosol"/>
    <property type="evidence" value="ECO:0007669"/>
    <property type="project" value="TreeGrafter"/>
</dbReference>
<dbReference type="GO" id="GO:0008673">
    <property type="term" value="F:2-dehydro-3-deoxygluconokinase activity"/>
    <property type="evidence" value="ECO:0007669"/>
    <property type="project" value="TreeGrafter"/>
</dbReference>
<dbReference type="RefSeq" id="WP_121088272.1">
    <property type="nucleotide sequence ID" value="NZ_RBZU01000008.1"/>
</dbReference>
<evidence type="ECO:0000313" key="6">
    <source>
        <dbReference type="Proteomes" id="UP000270342"/>
    </source>
</evidence>
<dbReference type="InterPro" id="IPR029056">
    <property type="entry name" value="Ribokinase-like"/>
</dbReference>